<accession>A0A5C5WSH0</accession>
<keyword evidence="1" id="KW-0472">Membrane</keyword>
<reference evidence="2 3" key="1">
    <citation type="submission" date="2019-02" db="EMBL/GenBank/DDBJ databases">
        <title>Deep-cultivation of Planctomycetes and their phenomic and genomic characterization uncovers novel biology.</title>
        <authorList>
            <person name="Wiegand S."/>
            <person name="Jogler M."/>
            <person name="Boedeker C."/>
            <person name="Pinto D."/>
            <person name="Vollmers J."/>
            <person name="Rivas-Marin E."/>
            <person name="Kohn T."/>
            <person name="Peeters S.H."/>
            <person name="Heuer A."/>
            <person name="Rast P."/>
            <person name="Oberbeckmann S."/>
            <person name="Bunk B."/>
            <person name="Jeske O."/>
            <person name="Meyerdierks A."/>
            <person name="Storesund J.E."/>
            <person name="Kallscheuer N."/>
            <person name="Luecker S."/>
            <person name="Lage O.M."/>
            <person name="Pohl T."/>
            <person name="Merkel B.J."/>
            <person name="Hornburger P."/>
            <person name="Mueller R.-W."/>
            <person name="Bruemmer F."/>
            <person name="Labrenz M."/>
            <person name="Spormann A.M."/>
            <person name="Op Den Camp H."/>
            <person name="Overmann J."/>
            <person name="Amann R."/>
            <person name="Jetten M.S.M."/>
            <person name="Mascher T."/>
            <person name="Medema M.H."/>
            <person name="Devos D.P."/>
            <person name="Kaster A.-K."/>
            <person name="Ovreas L."/>
            <person name="Rohde M."/>
            <person name="Galperin M.Y."/>
            <person name="Jogler C."/>
        </authorList>
    </citation>
    <scope>NUCLEOTIDE SEQUENCE [LARGE SCALE GENOMIC DNA]</scope>
    <source>
        <strain evidence="2 3">Pla22</strain>
    </source>
</reference>
<sequence>MPARETRIHLHLCPLRGWSGAQVKIRRSVPRTDFPFGNYLIMPQQSAQQAPAPQRDTLATPSPISREIQHPLENLTLQETLRVMDVAREMRENRQSAEEMFRRDDLRANLRAKLMRTARMSGDNVTEAEIDAAIGQYMERLHTFEEPEAGLGRFMAHVWVWRARIATGLVAASAVAGAFWFMFA</sequence>
<keyword evidence="3" id="KW-1185">Reference proteome</keyword>
<keyword evidence="1" id="KW-1133">Transmembrane helix</keyword>
<evidence type="ECO:0000313" key="2">
    <source>
        <dbReference type="EMBL" id="TWT53864.1"/>
    </source>
</evidence>
<dbReference type="EMBL" id="SJPI01000001">
    <property type="protein sequence ID" value="TWT53864.1"/>
    <property type="molecule type" value="Genomic_DNA"/>
</dbReference>
<feature type="transmembrane region" description="Helical" evidence="1">
    <location>
        <begin position="163"/>
        <end position="183"/>
    </location>
</feature>
<dbReference type="AlphaFoldDB" id="A0A5C5WSH0"/>
<proteinExistence type="predicted"/>
<name>A0A5C5WSH0_9BACT</name>
<protein>
    <submittedName>
        <fullName evidence="2">Uncharacterized protein</fullName>
    </submittedName>
</protein>
<dbReference type="Proteomes" id="UP000316598">
    <property type="component" value="Unassembled WGS sequence"/>
</dbReference>
<organism evidence="2 3">
    <name type="scientific">Rubripirellula amarantea</name>
    <dbReference type="NCBI Taxonomy" id="2527999"/>
    <lineage>
        <taxon>Bacteria</taxon>
        <taxon>Pseudomonadati</taxon>
        <taxon>Planctomycetota</taxon>
        <taxon>Planctomycetia</taxon>
        <taxon>Pirellulales</taxon>
        <taxon>Pirellulaceae</taxon>
        <taxon>Rubripirellula</taxon>
    </lineage>
</organism>
<dbReference type="Pfam" id="PF19911">
    <property type="entry name" value="DUF6384"/>
    <property type="match status" value="1"/>
</dbReference>
<dbReference type="InterPro" id="IPR045964">
    <property type="entry name" value="DUF6384"/>
</dbReference>
<keyword evidence="1" id="KW-0812">Transmembrane</keyword>
<comment type="caution">
    <text evidence="2">The sequence shown here is derived from an EMBL/GenBank/DDBJ whole genome shotgun (WGS) entry which is preliminary data.</text>
</comment>
<evidence type="ECO:0000313" key="3">
    <source>
        <dbReference type="Proteomes" id="UP000316598"/>
    </source>
</evidence>
<evidence type="ECO:0000256" key="1">
    <source>
        <dbReference type="SAM" id="Phobius"/>
    </source>
</evidence>
<gene>
    <name evidence="2" type="ORF">Pla22_14980</name>
</gene>